<dbReference type="AlphaFoldDB" id="A0A369TH85"/>
<protein>
    <recommendedName>
        <fullName evidence="4">DUF3124 domain-containing protein</fullName>
    </recommendedName>
</protein>
<organism evidence="2 3">
    <name type="scientific">Thalassococcus profundi</name>
    <dbReference type="NCBI Taxonomy" id="2282382"/>
    <lineage>
        <taxon>Bacteria</taxon>
        <taxon>Pseudomonadati</taxon>
        <taxon>Pseudomonadota</taxon>
        <taxon>Alphaproteobacteria</taxon>
        <taxon>Rhodobacterales</taxon>
        <taxon>Roseobacteraceae</taxon>
        <taxon>Thalassococcus</taxon>
    </lineage>
</organism>
<dbReference type="EMBL" id="QPMK01000018">
    <property type="protein sequence ID" value="RDD64701.1"/>
    <property type="molecule type" value="Genomic_DNA"/>
</dbReference>
<name>A0A369TH85_9RHOB</name>
<dbReference type="OrthoDB" id="5801444at2"/>
<keyword evidence="3" id="KW-1185">Reference proteome</keyword>
<evidence type="ECO:0000313" key="2">
    <source>
        <dbReference type="EMBL" id="RDD64701.1"/>
    </source>
</evidence>
<dbReference type="RefSeq" id="WP_114512424.1">
    <property type="nucleotide sequence ID" value="NZ_QPMK01000018.1"/>
</dbReference>
<feature type="chain" id="PRO_5017083611" description="DUF3124 domain-containing protein" evidence="1">
    <location>
        <begin position="22"/>
        <end position="216"/>
    </location>
</feature>
<evidence type="ECO:0008006" key="4">
    <source>
        <dbReference type="Google" id="ProtNLM"/>
    </source>
</evidence>
<dbReference type="Proteomes" id="UP000253977">
    <property type="component" value="Unassembled WGS sequence"/>
</dbReference>
<keyword evidence="1" id="KW-0732">Signal</keyword>
<proteinExistence type="predicted"/>
<accession>A0A369TH85</accession>
<reference evidence="2 3" key="1">
    <citation type="submission" date="2018-07" db="EMBL/GenBank/DDBJ databases">
        <title>Thalassococcus profundi sp. nov., a marine bacterium isolated from deep seawater of Okinawa Trough.</title>
        <authorList>
            <person name="Yu M."/>
        </authorList>
    </citation>
    <scope>NUCLEOTIDE SEQUENCE [LARGE SCALE GENOMIC DNA]</scope>
    <source>
        <strain evidence="2 3">WRAS1</strain>
    </source>
</reference>
<gene>
    <name evidence="2" type="ORF">DU478_18350</name>
</gene>
<sequence length="216" mass="23436">MLRHIGAACVAALLTLSPASAELSGTQTYDLLFKNGTLDDISNDAALVYDRTVSNALNPDADARDTGEIRLSFDEERGSLLASLQFTQGEKYRNLGSFPASVGNPMIMYFVETVTRDMGESAGGSVFYIRNRIKEALVTPTEAVAGEAEFQGRTIPTTTVTLRPFQGDPNAQAMQGWGELEMIVTMSDEVPGWYHTLAAKAPVYSSVLRFDEVAQP</sequence>
<comment type="caution">
    <text evidence="2">The sequence shown here is derived from an EMBL/GenBank/DDBJ whole genome shotgun (WGS) entry which is preliminary data.</text>
</comment>
<evidence type="ECO:0000256" key="1">
    <source>
        <dbReference type="SAM" id="SignalP"/>
    </source>
</evidence>
<feature type="signal peptide" evidence="1">
    <location>
        <begin position="1"/>
        <end position="21"/>
    </location>
</feature>
<evidence type="ECO:0000313" key="3">
    <source>
        <dbReference type="Proteomes" id="UP000253977"/>
    </source>
</evidence>